<protein>
    <submittedName>
        <fullName evidence="3">MARVEL domain-containing protein</fullName>
    </submittedName>
</protein>
<feature type="transmembrane region" description="Helical" evidence="1">
    <location>
        <begin position="116"/>
        <end position="137"/>
    </location>
</feature>
<evidence type="ECO:0000313" key="2">
    <source>
        <dbReference type="Proteomes" id="UP000887578"/>
    </source>
</evidence>
<keyword evidence="2" id="KW-1185">Reference proteome</keyword>
<dbReference type="WBParaSite" id="PDA_v2.g11270.t1">
    <property type="protein sequence ID" value="PDA_v2.g11270.t1"/>
    <property type="gene ID" value="PDA_v2.g11270"/>
</dbReference>
<organism evidence="2 3">
    <name type="scientific">Panagrolaimus davidi</name>
    <dbReference type="NCBI Taxonomy" id="227884"/>
    <lineage>
        <taxon>Eukaryota</taxon>
        <taxon>Metazoa</taxon>
        <taxon>Ecdysozoa</taxon>
        <taxon>Nematoda</taxon>
        <taxon>Chromadorea</taxon>
        <taxon>Rhabditida</taxon>
        <taxon>Tylenchina</taxon>
        <taxon>Panagrolaimomorpha</taxon>
        <taxon>Panagrolaimoidea</taxon>
        <taxon>Panagrolaimidae</taxon>
        <taxon>Panagrolaimus</taxon>
    </lineage>
</organism>
<keyword evidence="1" id="KW-0812">Transmembrane</keyword>
<evidence type="ECO:0000313" key="3">
    <source>
        <dbReference type="WBParaSite" id="PDA_v2.g11270.t1"/>
    </source>
</evidence>
<dbReference type="Proteomes" id="UP000887578">
    <property type="component" value="Unplaced"/>
</dbReference>
<feature type="transmembrane region" description="Helical" evidence="1">
    <location>
        <begin position="69"/>
        <end position="90"/>
    </location>
</feature>
<proteinExistence type="predicted"/>
<dbReference type="AlphaFoldDB" id="A0A914P978"/>
<keyword evidence="1" id="KW-0472">Membrane</keyword>
<feature type="transmembrane region" description="Helical" evidence="1">
    <location>
        <begin position="36"/>
        <end position="57"/>
    </location>
</feature>
<evidence type="ECO:0000256" key="1">
    <source>
        <dbReference type="SAM" id="Phobius"/>
    </source>
</evidence>
<accession>A0A914P978</accession>
<sequence>MTLTPSQRDSTKRFLLCILILSILFFGPGFNNSFWMGSTCFFPNIFILVGFIIGIIFPPQPLIYWIAGFIEYIFVFLSLCYGIIYIIYGIEYLHNADEYSSGTTKNDKLADEAGTAAIWCFVAAVFYIFNIFVCYSIGHNSFQVFHAGG</sequence>
<keyword evidence="1" id="KW-1133">Transmembrane helix</keyword>
<reference evidence="3" key="1">
    <citation type="submission" date="2022-11" db="UniProtKB">
        <authorList>
            <consortium name="WormBaseParasite"/>
        </authorList>
    </citation>
    <scope>IDENTIFICATION</scope>
</reference>
<feature type="transmembrane region" description="Helical" evidence="1">
    <location>
        <begin position="12"/>
        <end position="30"/>
    </location>
</feature>
<name>A0A914P978_9BILA</name>